<sequence>MHKTAIMSPTSIRTFTTQVFVLLYFAILIPFRMFTSASPAQCDFGTATYFHYECPPGAPSVDPGATVMPWSITQRQILKISSMEIALDTIPGTKSVNEVRENPYYGIDGDINDNYPFAPPEPTGKEDEAEL</sequence>
<name>A0AA39PLP9_9AGAR</name>
<dbReference type="EMBL" id="JAUEPU010000050">
    <property type="protein sequence ID" value="KAK0485498.1"/>
    <property type="molecule type" value="Genomic_DNA"/>
</dbReference>
<accession>A0AA39PLP9</accession>
<evidence type="ECO:0000313" key="3">
    <source>
        <dbReference type="Proteomes" id="UP001175228"/>
    </source>
</evidence>
<keyword evidence="3" id="KW-1185">Reference proteome</keyword>
<dbReference type="AlphaFoldDB" id="A0AA39PLP9"/>
<protein>
    <submittedName>
        <fullName evidence="2">Uncharacterized protein</fullName>
    </submittedName>
</protein>
<organism evidence="2 3">
    <name type="scientific">Armillaria luteobubalina</name>
    <dbReference type="NCBI Taxonomy" id="153913"/>
    <lineage>
        <taxon>Eukaryota</taxon>
        <taxon>Fungi</taxon>
        <taxon>Dikarya</taxon>
        <taxon>Basidiomycota</taxon>
        <taxon>Agaricomycotina</taxon>
        <taxon>Agaricomycetes</taxon>
        <taxon>Agaricomycetidae</taxon>
        <taxon>Agaricales</taxon>
        <taxon>Marasmiineae</taxon>
        <taxon>Physalacriaceae</taxon>
        <taxon>Armillaria</taxon>
    </lineage>
</organism>
<comment type="caution">
    <text evidence="2">The sequence shown here is derived from an EMBL/GenBank/DDBJ whole genome shotgun (WGS) entry which is preliminary data.</text>
</comment>
<dbReference type="Proteomes" id="UP001175228">
    <property type="component" value="Unassembled WGS sequence"/>
</dbReference>
<feature type="region of interest" description="Disordered" evidence="1">
    <location>
        <begin position="107"/>
        <end position="131"/>
    </location>
</feature>
<evidence type="ECO:0000256" key="1">
    <source>
        <dbReference type="SAM" id="MobiDB-lite"/>
    </source>
</evidence>
<evidence type="ECO:0000313" key="2">
    <source>
        <dbReference type="EMBL" id="KAK0485498.1"/>
    </source>
</evidence>
<proteinExistence type="predicted"/>
<gene>
    <name evidence="2" type="ORF">EDD18DRAFT_1111449</name>
</gene>
<reference evidence="2" key="1">
    <citation type="submission" date="2023-06" db="EMBL/GenBank/DDBJ databases">
        <authorList>
            <consortium name="Lawrence Berkeley National Laboratory"/>
            <person name="Ahrendt S."/>
            <person name="Sahu N."/>
            <person name="Indic B."/>
            <person name="Wong-Bajracharya J."/>
            <person name="Merenyi Z."/>
            <person name="Ke H.-M."/>
            <person name="Monk M."/>
            <person name="Kocsube S."/>
            <person name="Drula E."/>
            <person name="Lipzen A."/>
            <person name="Balint B."/>
            <person name="Henrissat B."/>
            <person name="Andreopoulos B."/>
            <person name="Martin F.M."/>
            <person name="Harder C.B."/>
            <person name="Rigling D."/>
            <person name="Ford K.L."/>
            <person name="Foster G.D."/>
            <person name="Pangilinan J."/>
            <person name="Papanicolaou A."/>
            <person name="Barry K."/>
            <person name="LaButti K."/>
            <person name="Viragh M."/>
            <person name="Koriabine M."/>
            <person name="Yan M."/>
            <person name="Riley R."/>
            <person name="Champramary S."/>
            <person name="Plett K.L."/>
            <person name="Tsai I.J."/>
            <person name="Slot J."/>
            <person name="Sipos G."/>
            <person name="Plett J."/>
            <person name="Nagy L.G."/>
            <person name="Grigoriev I.V."/>
        </authorList>
    </citation>
    <scope>NUCLEOTIDE SEQUENCE</scope>
    <source>
        <strain evidence="2">HWK02</strain>
    </source>
</reference>